<evidence type="ECO:0000313" key="3">
    <source>
        <dbReference type="Proteomes" id="UP000324022"/>
    </source>
</evidence>
<feature type="compositionally biased region" description="Basic and acidic residues" evidence="1">
    <location>
        <begin position="208"/>
        <end position="219"/>
    </location>
</feature>
<dbReference type="EMBL" id="OOIN01000014">
    <property type="protein sequence ID" value="SPO26556.1"/>
    <property type="molecule type" value="Genomic_DNA"/>
</dbReference>
<evidence type="ECO:0000256" key="1">
    <source>
        <dbReference type="SAM" id="MobiDB-lite"/>
    </source>
</evidence>
<feature type="region of interest" description="Disordered" evidence="1">
    <location>
        <begin position="193"/>
        <end position="219"/>
    </location>
</feature>
<organism evidence="2 3">
    <name type="scientific">Ustilago trichophora</name>
    <dbReference type="NCBI Taxonomy" id="86804"/>
    <lineage>
        <taxon>Eukaryota</taxon>
        <taxon>Fungi</taxon>
        <taxon>Dikarya</taxon>
        <taxon>Basidiomycota</taxon>
        <taxon>Ustilaginomycotina</taxon>
        <taxon>Ustilaginomycetes</taxon>
        <taxon>Ustilaginales</taxon>
        <taxon>Ustilaginaceae</taxon>
        <taxon>Ustilago</taxon>
    </lineage>
</organism>
<protein>
    <recommendedName>
        <fullName evidence="4">Myb-like domain-containing protein</fullName>
    </recommendedName>
</protein>
<reference evidence="2 3" key="1">
    <citation type="submission" date="2018-03" db="EMBL/GenBank/DDBJ databases">
        <authorList>
            <person name="Guldener U."/>
        </authorList>
    </citation>
    <scope>NUCLEOTIDE SEQUENCE [LARGE SCALE GENOMIC DNA]</scope>
    <source>
        <strain evidence="2 3">NBRC100155</strain>
    </source>
</reference>
<gene>
    <name evidence="2" type="ORF">UTRI_04145</name>
</gene>
<dbReference type="Proteomes" id="UP000324022">
    <property type="component" value="Unassembled WGS sequence"/>
</dbReference>
<evidence type="ECO:0008006" key="4">
    <source>
        <dbReference type="Google" id="ProtNLM"/>
    </source>
</evidence>
<accession>A0A5C3EAI6</accession>
<dbReference type="OrthoDB" id="2550916at2759"/>
<keyword evidence="3" id="KW-1185">Reference proteome</keyword>
<dbReference type="AlphaFoldDB" id="A0A5C3EAI6"/>
<sequence length="219" mass="24671">MKSFLCGISMRKDYNKHSRHRRRSGRRQQALCSSLSDSLSLTPIITFGWSKHLNAIAPTRLFSALTSISVDNSSSTTRPSVLATFRNDFTLNVVTILLVSSVVPYPVTGSHDLQAMCKKTETDMAMKADEPWSDKERFLIVQHVLKHADHSNLFDAVAADLVKNGCPVRKKSAYQNQWRRKISRDLLALYGEKPSVSPVASPSKRKRKDEPKKEALKDE</sequence>
<name>A0A5C3EAI6_9BASI</name>
<evidence type="ECO:0000313" key="2">
    <source>
        <dbReference type="EMBL" id="SPO26556.1"/>
    </source>
</evidence>
<proteinExistence type="predicted"/>